<dbReference type="Gene3D" id="3.30.200.20">
    <property type="entry name" value="Phosphorylase Kinase, domain 1"/>
    <property type="match status" value="1"/>
</dbReference>
<dbReference type="AlphaFoldDB" id="A0A368EZ83"/>
<dbReference type="Proteomes" id="UP000252519">
    <property type="component" value="Unassembled WGS sequence"/>
</dbReference>
<dbReference type="GO" id="GO:0004672">
    <property type="term" value="F:protein kinase activity"/>
    <property type="evidence" value="ECO:0007669"/>
    <property type="project" value="InterPro"/>
</dbReference>
<evidence type="ECO:0000313" key="3">
    <source>
        <dbReference type="Proteomes" id="UP000252519"/>
    </source>
</evidence>
<dbReference type="SUPFAM" id="SSF56112">
    <property type="entry name" value="Protein kinase-like (PK-like)"/>
    <property type="match status" value="1"/>
</dbReference>
<dbReference type="Pfam" id="PF07714">
    <property type="entry name" value="PK_Tyr_Ser-Thr"/>
    <property type="match status" value="1"/>
</dbReference>
<keyword evidence="3" id="KW-1185">Reference proteome</keyword>
<dbReference type="OrthoDB" id="546826at2759"/>
<evidence type="ECO:0000259" key="1">
    <source>
        <dbReference type="PROSITE" id="PS50011"/>
    </source>
</evidence>
<sequence length="36" mass="4143">MKEARLMRGLDHPNVVKLYGVGVLDRPLYILLEYVA</sequence>
<dbReference type="InterPro" id="IPR011009">
    <property type="entry name" value="Kinase-like_dom_sf"/>
</dbReference>
<accession>A0A368EZ83</accession>
<feature type="non-terminal residue" evidence="2">
    <location>
        <position position="36"/>
    </location>
</feature>
<protein>
    <recommendedName>
        <fullName evidence="1">Protein kinase domain-containing protein</fullName>
    </recommendedName>
</protein>
<organism evidence="2 3">
    <name type="scientific">Ancylostoma caninum</name>
    <name type="common">Dog hookworm</name>
    <dbReference type="NCBI Taxonomy" id="29170"/>
    <lineage>
        <taxon>Eukaryota</taxon>
        <taxon>Metazoa</taxon>
        <taxon>Ecdysozoa</taxon>
        <taxon>Nematoda</taxon>
        <taxon>Chromadorea</taxon>
        <taxon>Rhabditida</taxon>
        <taxon>Rhabditina</taxon>
        <taxon>Rhabditomorpha</taxon>
        <taxon>Strongyloidea</taxon>
        <taxon>Ancylostomatidae</taxon>
        <taxon>Ancylostomatinae</taxon>
        <taxon>Ancylostoma</taxon>
    </lineage>
</organism>
<dbReference type="PROSITE" id="PS50011">
    <property type="entry name" value="PROTEIN_KINASE_DOM"/>
    <property type="match status" value="1"/>
</dbReference>
<name>A0A368EZ83_ANCCA</name>
<proteinExistence type="predicted"/>
<dbReference type="InterPro" id="IPR001245">
    <property type="entry name" value="Ser-Thr/Tyr_kinase_cat_dom"/>
</dbReference>
<evidence type="ECO:0000313" key="2">
    <source>
        <dbReference type="EMBL" id="RCN25096.1"/>
    </source>
</evidence>
<gene>
    <name evidence="2" type="ORF">ANCCAN_29194</name>
</gene>
<dbReference type="InterPro" id="IPR000719">
    <property type="entry name" value="Prot_kinase_dom"/>
</dbReference>
<dbReference type="GO" id="GO:0005524">
    <property type="term" value="F:ATP binding"/>
    <property type="evidence" value="ECO:0007669"/>
    <property type="project" value="InterPro"/>
</dbReference>
<dbReference type="EMBL" id="JOJR01014265">
    <property type="protein sequence ID" value="RCN25096.1"/>
    <property type="molecule type" value="Genomic_DNA"/>
</dbReference>
<reference evidence="2 3" key="1">
    <citation type="submission" date="2014-10" db="EMBL/GenBank/DDBJ databases">
        <title>Draft genome of the hookworm Ancylostoma caninum.</title>
        <authorList>
            <person name="Mitreva M."/>
        </authorList>
    </citation>
    <scope>NUCLEOTIDE SEQUENCE [LARGE SCALE GENOMIC DNA]</scope>
    <source>
        <strain evidence="2 3">Baltimore</strain>
    </source>
</reference>
<dbReference type="STRING" id="29170.A0A368EZ83"/>
<feature type="domain" description="Protein kinase" evidence="1">
    <location>
        <begin position="1"/>
        <end position="36"/>
    </location>
</feature>
<comment type="caution">
    <text evidence="2">The sequence shown here is derived from an EMBL/GenBank/DDBJ whole genome shotgun (WGS) entry which is preliminary data.</text>
</comment>